<reference evidence="3" key="1">
    <citation type="journal article" date="2022" name="Plant J.">
        <title>Strategies of tolerance reflected in two North American maple genomes.</title>
        <authorList>
            <person name="McEvoy S.L."/>
            <person name="Sezen U.U."/>
            <person name="Trouern-Trend A."/>
            <person name="McMahon S.M."/>
            <person name="Schaberg P.G."/>
            <person name="Yang J."/>
            <person name="Wegrzyn J.L."/>
            <person name="Swenson N.G."/>
        </authorList>
    </citation>
    <scope>NUCLEOTIDE SEQUENCE</scope>
    <source>
        <strain evidence="3">91603</strain>
    </source>
</reference>
<feature type="region of interest" description="Disordered" evidence="1">
    <location>
        <begin position="64"/>
        <end position="104"/>
    </location>
</feature>
<feature type="region of interest" description="Disordered" evidence="1">
    <location>
        <begin position="118"/>
        <end position="143"/>
    </location>
</feature>
<name>A0AAD5NNP8_ACENE</name>
<evidence type="ECO:0000256" key="1">
    <source>
        <dbReference type="SAM" id="MobiDB-lite"/>
    </source>
</evidence>
<accession>A0AAD5NNP8</accession>
<feature type="compositionally biased region" description="Basic residues" evidence="1">
    <location>
        <begin position="166"/>
        <end position="175"/>
    </location>
</feature>
<keyword evidence="4" id="KW-1185">Reference proteome</keyword>
<organism evidence="3 4">
    <name type="scientific">Acer negundo</name>
    <name type="common">Box elder</name>
    <dbReference type="NCBI Taxonomy" id="4023"/>
    <lineage>
        <taxon>Eukaryota</taxon>
        <taxon>Viridiplantae</taxon>
        <taxon>Streptophyta</taxon>
        <taxon>Embryophyta</taxon>
        <taxon>Tracheophyta</taxon>
        <taxon>Spermatophyta</taxon>
        <taxon>Magnoliopsida</taxon>
        <taxon>eudicotyledons</taxon>
        <taxon>Gunneridae</taxon>
        <taxon>Pentapetalae</taxon>
        <taxon>rosids</taxon>
        <taxon>malvids</taxon>
        <taxon>Sapindales</taxon>
        <taxon>Sapindaceae</taxon>
        <taxon>Hippocastanoideae</taxon>
        <taxon>Acereae</taxon>
        <taxon>Acer</taxon>
    </lineage>
</organism>
<evidence type="ECO:0000313" key="4">
    <source>
        <dbReference type="Proteomes" id="UP001064489"/>
    </source>
</evidence>
<protein>
    <recommendedName>
        <fullName evidence="2">Retrotransposon gag domain-containing protein</fullName>
    </recommendedName>
</protein>
<dbReference type="Proteomes" id="UP001064489">
    <property type="component" value="Chromosome 7"/>
</dbReference>
<reference evidence="3" key="2">
    <citation type="submission" date="2023-02" db="EMBL/GenBank/DDBJ databases">
        <authorList>
            <person name="Swenson N.G."/>
            <person name="Wegrzyn J.L."/>
            <person name="Mcevoy S.L."/>
        </authorList>
    </citation>
    <scope>NUCLEOTIDE SEQUENCE</scope>
    <source>
        <strain evidence="3">91603</strain>
        <tissue evidence="3">Leaf</tissue>
    </source>
</reference>
<feature type="region of interest" description="Disordered" evidence="1">
    <location>
        <begin position="161"/>
        <end position="181"/>
    </location>
</feature>
<gene>
    <name evidence="3" type="ORF">LWI28_019831</name>
</gene>
<dbReference type="EMBL" id="JAJSOW010000104">
    <property type="protein sequence ID" value="KAI9169937.1"/>
    <property type="molecule type" value="Genomic_DNA"/>
</dbReference>
<dbReference type="Pfam" id="PF03732">
    <property type="entry name" value="Retrotrans_gag"/>
    <property type="match status" value="1"/>
</dbReference>
<comment type="caution">
    <text evidence="3">The sequence shown here is derived from an EMBL/GenBank/DDBJ whole genome shotgun (WGS) entry which is preliminary data.</text>
</comment>
<proteinExistence type="predicted"/>
<dbReference type="AlphaFoldDB" id="A0AAD5NNP8"/>
<dbReference type="InterPro" id="IPR005162">
    <property type="entry name" value="Retrotrans_gag_dom"/>
</dbReference>
<feature type="region of interest" description="Disordered" evidence="1">
    <location>
        <begin position="348"/>
        <end position="368"/>
    </location>
</feature>
<feature type="domain" description="Retrotransposon gag" evidence="2">
    <location>
        <begin position="228"/>
        <end position="316"/>
    </location>
</feature>
<feature type="compositionally biased region" description="Basic and acidic residues" evidence="1">
    <location>
        <begin position="118"/>
        <end position="138"/>
    </location>
</feature>
<evidence type="ECO:0000259" key="2">
    <source>
        <dbReference type="Pfam" id="PF03732"/>
    </source>
</evidence>
<evidence type="ECO:0000313" key="3">
    <source>
        <dbReference type="EMBL" id="KAI9169937.1"/>
    </source>
</evidence>
<sequence length="368" mass="43874">MRSEEDYIIQGSGSKTNKQRFEALEKNQDWIFKSLSELTTSIVYLTRSNNDAIERLERQLAENKGKKTICRPTQGDERRSLSSWSEVDEPKPTGNHEGFKRGGRVERGPLMVERWLRDEVSKGEMDDGTEEDTRLDRRPRGRRPIYRQRREPWRDATEYEGDMRRERHHSRGPRKPKVDFPHFNGGDPHEWLDKVEHYFQVYEVARANRVSTACIYLDGKANSWWRYLDGKANSWWRWIKAQYEQDDRQMGWTAFEREFLTQWGPSPVVNHHGQLAKLKQDERVSVYIEEFRQLQILVREWSKESLLGTFIEGLKPWLAREMKLKQPQRLTEVMRMVKILEDSYYSDKKPFKESYGSKNFKSESNKDS</sequence>